<evidence type="ECO:0000259" key="4">
    <source>
        <dbReference type="PROSITE" id="PS01124"/>
    </source>
</evidence>
<dbReference type="InterPro" id="IPR018060">
    <property type="entry name" value="HTH_AraC"/>
</dbReference>
<dbReference type="Gene3D" id="1.10.10.60">
    <property type="entry name" value="Homeodomain-like"/>
    <property type="match status" value="1"/>
</dbReference>
<dbReference type="InterPro" id="IPR037923">
    <property type="entry name" value="HTH-like"/>
</dbReference>
<dbReference type="PROSITE" id="PS01124">
    <property type="entry name" value="HTH_ARAC_FAMILY_2"/>
    <property type="match status" value="1"/>
</dbReference>
<dbReference type="SUPFAM" id="SSF46689">
    <property type="entry name" value="Homeodomain-like"/>
    <property type="match status" value="2"/>
</dbReference>
<name>A0A228IBB9_9BURK</name>
<dbReference type="OrthoDB" id="185346at2"/>
<protein>
    <recommendedName>
        <fullName evidence="4">HTH araC/xylS-type domain-containing protein</fullName>
    </recommendedName>
</protein>
<dbReference type="GO" id="GO:0003700">
    <property type="term" value="F:DNA-binding transcription factor activity"/>
    <property type="evidence" value="ECO:0007669"/>
    <property type="project" value="InterPro"/>
</dbReference>
<dbReference type="AlphaFoldDB" id="A0A228IBB9"/>
<proteinExistence type="predicted"/>
<dbReference type="InterPro" id="IPR009057">
    <property type="entry name" value="Homeodomain-like_sf"/>
</dbReference>
<evidence type="ECO:0000256" key="3">
    <source>
        <dbReference type="ARBA" id="ARBA00023163"/>
    </source>
</evidence>
<reference evidence="6" key="1">
    <citation type="submission" date="2017-06" db="EMBL/GenBank/DDBJ databases">
        <authorList>
            <person name="LiPuma J."/>
            <person name="Spilker T."/>
        </authorList>
    </citation>
    <scope>NUCLEOTIDE SEQUENCE [LARGE SCALE GENOMIC DNA]</scope>
    <source>
        <strain evidence="6">AU17325</strain>
    </source>
</reference>
<dbReference type="GO" id="GO:0043565">
    <property type="term" value="F:sequence-specific DNA binding"/>
    <property type="evidence" value="ECO:0007669"/>
    <property type="project" value="InterPro"/>
</dbReference>
<comment type="caution">
    <text evidence="5">The sequence shown here is derived from an EMBL/GenBank/DDBJ whole genome shotgun (WGS) entry which is preliminary data.</text>
</comment>
<reference evidence="5 6" key="2">
    <citation type="submission" date="2017-08" db="EMBL/GenBank/DDBJ databases">
        <title>WGS of novel Burkholderia cepaca complex species.</title>
        <authorList>
            <person name="Lipuma J."/>
            <person name="Spilker T."/>
        </authorList>
    </citation>
    <scope>NUCLEOTIDE SEQUENCE [LARGE SCALE GENOMIC DNA]</scope>
    <source>
        <strain evidence="5 6">AU17325</strain>
    </source>
</reference>
<dbReference type="RefSeq" id="WP_089452696.1">
    <property type="nucleotide sequence ID" value="NZ_NKFA01000010.1"/>
</dbReference>
<sequence length="271" mass="30344">MNIDFDVVCDNQGHYSNGPHAHPCDMLFVPLDGIFSVSSPRQARGEVLASGSLWFVPERHIHHVSATPGQRHLCYYLNIDSLMPRVNADLRSPIQHSEKWGASLLLSDLLRVRAHLARKSGPLLGPYELDLLILQEAGRIMTSVLPSRSREPADIVREVRIYIGEHLDGDLSCTTLARQFGTSERTLSRWFQVEQGRSIGQYVLDTRLVEAKRLLVSTTLPVVDIQNTVGFASAPHFAYSMRKAFGLSPRHLRRRGAAEWQEIDSPGLSTT</sequence>
<evidence type="ECO:0000313" key="5">
    <source>
        <dbReference type="EMBL" id="OXI39465.1"/>
    </source>
</evidence>
<organism evidence="5 6">
    <name type="scientific">Burkholderia aenigmatica</name>
    <dbReference type="NCBI Taxonomy" id="2015348"/>
    <lineage>
        <taxon>Bacteria</taxon>
        <taxon>Pseudomonadati</taxon>
        <taxon>Pseudomonadota</taxon>
        <taxon>Betaproteobacteria</taxon>
        <taxon>Burkholderiales</taxon>
        <taxon>Burkholderiaceae</taxon>
        <taxon>Burkholderia</taxon>
        <taxon>Burkholderia cepacia complex</taxon>
    </lineage>
</organism>
<evidence type="ECO:0000256" key="1">
    <source>
        <dbReference type="ARBA" id="ARBA00023015"/>
    </source>
</evidence>
<keyword evidence="1" id="KW-0805">Transcription regulation</keyword>
<dbReference type="InterPro" id="IPR050204">
    <property type="entry name" value="AraC_XylS_family_regulators"/>
</dbReference>
<keyword evidence="3" id="KW-0804">Transcription</keyword>
<evidence type="ECO:0000313" key="6">
    <source>
        <dbReference type="Proteomes" id="UP000214600"/>
    </source>
</evidence>
<dbReference type="EMBL" id="NKFA01000010">
    <property type="protein sequence ID" value="OXI39465.1"/>
    <property type="molecule type" value="Genomic_DNA"/>
</dbReference>
<accession>A0A228IBB9</accession>
<keyword evidence="2" id="KW-0238">DNA-binding</keyword>
<dbReference type="SUPFAM" id="SSF51215">
    <property type="entry name" value="Regulatory protein AraC"/>
    <property type="match status" value="1"/>
</dbReference>
<dbReference type="PANTHER" id="PTHR46796">
    <property type="entry name" value="HTH-TYPE TRANSCRIPTIONAL ACTIVATOR RHAS-RELATED"/>
    <property type="match status" value="1"/>
</dbReference>
<feature type="domain" description="HTH araC/xylS-type" evidence="4">
    <location>
        <begin position="157"/>
        <end position="255"/>
    </location>
</feature>
<dbReference type="SMART" id="SM00342">
    <property type="entry name" value="HTH_ARAC"/>
    <property type="match status" value="1"/>
</dbReference>
<gene>
    <name evidence="5" type="ORF">CFB84_26595</name>
</gene>
<dbReference type="PANTHER" id="PTHR46796:SF6">
    <property type="entry name" value="ARAC SUBFAMILY"/>
    <property type="match status" value="1"/>
</dbReference>
<evidence type="ECO:0000256" key="2">
    <source>
        <dbReference type="ARBA" id="ARBA00023125"/>
    </source>
</evidence>
<dbReference type="Proteomes" id="UP000214600">
    <property type="component" value="Unassembled WGS sequence"/>
</dbReference>
<dbReference type="Pfam" id="PF12833">
    <property type="entry name" value="HTH_18"/>
    <property type="match status" value="1"/>
</dbReference>